<sequence>MKLRRTAHKKQISAVRIGANHICDPYAGNFHESARTLGTFGYRVGDLAGIAEETFEHDDNSHFNHL</sequence>
<name>A0A1J5PVC8_9ZZZZ</name>
<organism evidence="1">
    <name type="scientific">mine drainage metagenome</name>
    <dbReference type="NCBI Taxonomy" id="410659"/>
    <lineage>
        <taxon>unclassified sequences</taxon>
        <taxon>metagenomes</taxon>
        <taxon>ecological metagenomes</taxon>
    </lineage>
</organism>
<comment type="caution">
    <text evidence="1">The sequence shown here is derived from an EMBL/GenBank/DDBJ whole genome shotgun (WGS) entry which is preliminary data.</text>
</comment>
<protein>
    <submittedName>
        <fullName evidence="1">Uncharacterized protein</fullName>
    </submittedName>
</protein>
<dbReference type="AlphaFoldDB" id="A0A1J5PVC8"/>
<evidence type="ECO:0000313" key="1">
    <source>
        <dbReference type="EMBL" id="OIQ75433.1"/>
    </source>
</evidence>
<reference evidence="1" key="1">
    <citation type="submission" date="2016-10" db="EMBL/GenBank/DDBJ databases">
        <title>Sequence of Gallionella enrichment culture.</title>
        <authorList>
            <person name="Poehlein A."/>
            <person name="Muehling M."/>
            <person name="Daniel R."/>
        </authorList>
    </citation>
    <scope>NUCLEOTIDE SEQUENCE</scope>
</reference>
<gene>
    <name evidence="1" type="ORF">GALL_428960</name>
</gene>
<accession>A0A1J5PVC8</accession>
<dbReference type="EMBL" id="MLJW01002167">
    <property type="protein sequence ID" value="OIQ75433.1"/>
    <property type="molecule type" value="Genomic_DNA"/>
</dbReference>
<proteinExistence type="predicted"/>